<sequence>MKTCTRFADMKAGYERDIAFLRGHAARHEGSTAAKASTRHAWA</sequence>
<keyword evidence="2" id="KW-1185">Reference proteome</keyword>
<dbReference type="EMBL" id="JBBKAM010000002">
    <property type="protein sequence ID" value="MEJ8641156.1"/>
    <property type="molecule type" value="Genomic_DNA"/>
</dbReference>
<accession>A0ABU8TZV3</accession>
<evidence type="ECO:0000313" key="1">
    <source>
        <dbReference type="EMBL" id="MEJ8641156.1"/>
    </source>
</evidence>
<proteinExistence type="predicted"/>
<comment type="caution">
    <text evidence="1">The sequence shown here is derived from an EMBL/GenBank/DDBJ whole genome shotgun (WGS) entry which is preliminary data.</text>
</comment>
<gene>
    <name evidence="1" type="ORF">WKI68_06055</name>
</gene>
<name>A0ABU8TZV3_9ACTN</name>
<dbReference type="Proteomes" id="UP001382904">
    <property type="component" value="Unassembled WGS sequence"/>
</dbReference>
<protein>
    <recommendedName>
        <fullName evidence="3">Integrase</fullName>
    </recommendedName>
</protein>
<evidence type="ECO:0000313" key="2">
    <source>
        <dbReference type="Proteomes" id="UP001382904"/>
    </source>
</evidence>
<reference evidence="1 2" key="1">
    <citation type="submission" date="2024-03" db="EMBL/GenBank/DDBJ databases">
        <title>Novel Streptomyces species of biotechnological and ecological value are a feature of Machair soil.</title>
        <authorList>
            <person name="Prole J.R."/>
            <person name="Goodfellow M."/>
            <person name="Allenby N."/>
            <person name="Ward A.C."/>
        </authorList>
    </citation>
    <scope>NUCLEOTIDE SEQUENCE [LARGE SCALE GENOMIC DNA]</scope>
    <source>
        <strain evidence="1 2">MS1.HAVA.3</strain>
    </source>
</reference>
<organism evidence="1 2">
    <name type="scientific">Streptomyces caledonius</name>
    <dbReference type="NCBI Taxonomy" id="3134107"/>
    <lineage>
        <taxon>Bacteria</taxon>
        <taxon>Bacillati</taxon>
        <taxon>Actinomycetota</taxon>
        <taxon>Actinomycetes</taxon>
        <taxon>Kitasatosporales</taxon>
        <taxon>Streptomycetaceae</taxon>
        <taxon>Streptomyces</taxon>
    </lineage>
</organism>
<evidence type="ECO:0008006" key="3">
    <source>
        <dbReference type="Google" id="ProtNLM"/>
    </source>
</evidence>